<dbReference type="InterPro" id="IPR051859">
    <property type="entry name" value="DCAF"/>
</dbReference>
<dbReference type="Proteomes" id="UP000238479">
    <property type="component" value="Chromosome 4"/>
</dbReference>
<dbReference type="EMBL" id="PDCK01000042">
    <property type="protein sequence ID" value="PRQ37118.1"/>
    <property type="molecule type" value="Genomic_DNA"/>
</dbReference>
<dbReference type="AlphaFoldDB" id="A0A2P6QSG0"/>
<name>A0A2P6QSG0_ROSCH</name>
<protein>
    <submittedName>
        <fullName evidence="2">Uncharacterized protein</fullName>
    </submittedName>
</protein>
<dbReference type="PANTHER" id="PTHR19847:SF7">
    <property type="entry name" value="DDB1- AND CUL4-ASSOCIATED FACTOR 11"/>
    <property type="match status" value="1"/>
</dbReference>
<reference evidence="2 3" key="1">
    <citation type="journal article" date="2018" name="Nat. Genet.">
        <title>The Rosa genome provides new insights in the design of modern roses.</title>
        <authorList>
            <person name="Bendahmane M."/>
        </authorList>
    </citation>
    <scope>NUCLEOTIDE SEQUENCE [LARGE SCALE GENOMIC DNA]</scope>
    <source>
        <strain evidence="3">cv. Old Blush</strain>
    </source>
</reference>
<sequence length="65" mass="7757">MSPLSYMYIFVALILHFLNSTRIIDCDWDYRWMEYPAHARTSRHPLDQSLATYGDHSFLRTLICC</sequence>
<feature type="chain" id="PRO_5015141964" evidence="1">
    <location>
        <begin position="24"/>
        <end position="65"/>
    </location>
</feature>
<accession>A0A2P6QSG0</accession>
<evidence type="ECO:0000313" key="2">
    <source>
        <dbReference type="EMBL" id="PRQ37118.1"/>
    </source>
</evidence>
<dbReference type="PANTHER" id="PTHR19847">
    <property type="entry name" value="DDB1- AND CUL4-ASSOCIATED FACTOR 11"/>
    <property type="match status" value="1"/>
</dbReference>
<comment type="caution">
    <text evidence="2">The sequence shown here is derived from an EMBL/GenBank/DDBJ whole genome shotgun (WGS) entry which is preliminary data.</text>
</comment>
<evidence type="ECO:0000256" key="1">
    <source>
        <dbReference type="SAM" id="SignalP"/>
    </source>
</evidence>
<evidence type="ECO:0000313" key="3">
    <source>
        <dbReference type="Proteomes" id="UP000238479"/>
    </source>
</evidence>
<proteinExistence type="predicted"/>
<keyword evidence="3" id="KW-1185">Reference proteome</keyword>
<dbReference type="STRING" id="74649.A0A2P6QSG0"/>
<dbReference type="Gramene" id="PRQ37118">
    <property type="protein sequence ID" value="PRQ37118"/>
    <property type="gene ID" value="RchiOBHm_Chr4g0399031"/>
</dbReference>
<gene>
    <name evidence="2" type="ORF">RchiOBHm_Chr4g0399031</name>
</gene>
<keyword evidence="1" id="KW-0732">Signal</keyword>
<feature type="signal peptide" evidence="1">
    <location>
        <begin position="1"/>
        <end position="23"/>
    </location>
</feature>
<organism evidence="2 3">
    <name type="scientific">Rosa chinensis</name>
    <name type="common">China rose</name>
    <dbReference type="NCBI Taxonomy" id="74649"/>
    <lineage>
        <taxon>Eukaryota</taxon>
        <taxon>Viridiplantae</taxon>
        <taxon>Streptophyta</taxon>
        <taxon>Embryophyta</taxon>
        <taxon>Tracheophyta</taxon>
        <taxon>Spermatophyta</taxon>
        <taxon>Magnoliopsida</taxon>
        <taxon>eudicotyledons</taxon>
        <taxon>Gunneridae</taxon>
        <taxon>Pentapetalae</taxon>
        <taxon>rosids</taxon>
        <taxon>fabids</taxon>
        <taxon>Rosales</taxon>
        <taxon>Rosaceae</taxon>
        <taxon>Rosoideae</taxon>
        <taxon>Rosoideae incertae sedis</taxon>
        <taxon>Rosa</taxon>
    </lineage>
</organism>
<dbReference type="GO" id="GO:0080008">
    <property type="term" value="C:Cul4-RING E3 ubiquitin ligase complex"/>
    <property type="evidence" value="ECO:0007669"/>
    <property type="project" value="TreeGrafter"/>
</dbReference>
<dbReference type="GO" id="GO:0043161">
    <property type="term" value="P:proteasome-mediated ubiquitin-dependent protein catabolic process"/>
    <property type="evidence" value="ECO:0007669"/>
    <property type="project" value="TreeGrafter"/>
</dbReference>